<gene>
    <name evidence="2" type="ORF">PAECIP111891_01569</name>
</gene>
<dbReference type="Pfam" id="PF00381">
    <property type="entry name" value="PTS-HPr"/>
    <property type="match status" value="1"/>
</dbReference>
<feature type="domain" description="HPr" evidence="1">
    <location>
        <begin position="3"/>
        <end position="71"/>
    </location>
</feature>
<dbReference type="RefSeq" id="WP_236286000.1">
    <property type="nucleotide sequence ID" value="NZ_CAKMMW010000003.1"/>
</dbReference>
<accession>A0ABM9C1Z9</accession>
<evidence type="ECO:0000259" key="1">
    <source>
        <dbReference type="Pfam" id="PF00381"/>
    </source>
</evidence>
<reference evidence="2" key="1">
    <citation type="submission" date="2022-01" db="EMBL/GenBank/DDBJ databases">
        <authorList>
            <person name="Criscuolo A."/>
        </authorList>
    </citation>
    <scope>NUCLEOTIDE SEQUENCE</scope>
    <source>
        <strain evidence="2">CIP111891</strain>
    </source>
</reference>
<name>A0ABM9C1Z9_9BACL</name>
<sequence length="84" mass="9478">MGGLETKAIVEINQAANQFQSSIVIQVGTRFIDVKSILGLSVTLFNNQAYKLDIHGPDEKEAIEVMKRIFEKHDLKLDRGQTYN</sequence>
<organism evidence="2 3">
    <name type="scientific">Paenibacillus allorhizoplanae</name>
    <dbReference type="NCBI Taxonomy" id="2905648"/>
    <lineage>
        <taxon>Bacteria</taxon>
        <taxon>Bacillati</taxon>
        <taxon>Bacillota</taxon>
        <taxon>Bacilli</taxon>
        <taxon>Bacillales</taxon>
        <taxon>Paenibacillaceae</taxon>
        <taxon>Paenibacillus</taxon>
    </lineage>
</organism>
<dbReference type="Gene3D" id="3.30.1340.10">
    <property type="entry name" value="HPr-like"/>
    <property type="match status" value="1"/>
</dbReference>
<dbReference type="InterPro" id="IPR000032">
    <property type="entry name" value="HPr-like"/>
</dbReference>
<dbReference type="InterPro" id="IPR035895">
    <property type="entry name" value="HPr-like_sf"/>
</dbReference>
<dbReference type="EMBL" id="CAKMMW010000003">
    <property type="protein sequence ID" value="CAH1200222.1"/>
    <property type="molecule type" value="Genomic_DNA"/>
</dbReference>
<proteinExistence type="predicted"/>
<evidence type="ECO:0000313" key="3">
    <source>
        <dbReference type="Proteomes" id="UP000838821"/>
    </source>
</evidence>
<dbReference type="SUPFAM" id="SSF55594">
    <property type="entry name" value="HPr-like"/>
    <property type="match status" value="1"/>
</dbReference>
<dbReference type="Proteomes" id="UP000838821">
    <property type="component" value="Unassembled WGS sequence"/>
</dbReference>
<keyword evidence="3" id="KW-1185">Reference proteome</keyword>
<evidence type="ECO:0000313" key="2">
    <source>
        <dbReference type="EMBL" id="CAH1200222.1"/>
    </source>
</evidence>
<protein>
    <recommendedName>
        <fullName evidence="1">HPr domain-containing protein</fullName>
    </recommendedName>
</protein>
<comment type="caution">
    <text evidence="2">The sequence shown here is derived from an EMBL/GenBank/DDBJ whole genome shotgun (WGS) entry which is preliminary data.</text>
</comment>